<dbReference type="InterPro" id="IPR024712">
    <property type="entry name" value="Catalase_clade2"/>
</dbReference>
<dbReference type="STRING" id="930117.SAMN05216225_102161"/>
<dbReference type="PANTHER" id="PTHR42821:SF1">
    <property type="entry name" value="CATALASE-B"/>
    <property type="match status" value="1"/>
</dbReference>
<evidence type="ECO:0000256" key="5">
    <source>
        <dbReference type="ARBA" id="ARBA00022723"/>
    </source>
</evidence>
<sequence>MGDYMDEKSSRNQKPVNKDIKQQQLDQYRVKNTGKPMTTMQGKKRSQDTDQLKAGVRGPSLRQDYEFFEKMSHFNHEEIPERVVHARGYSAHGEFECYQSMRQVTKAGFLQEAGKKTPLTIRFSTVQGPKGSYDTARDLRCQGVKLYTEEGNYDMTTIAMPVLINQDAMKFPDAMHAYQAKQDDDIPTASGAHDHFWDYVANNPESLHMVQWIMSDRGILRSYRMMESWSINTYLFVNEQGKATFMRYVWKPVLGVHSLLQDEALKIGGLDPDFHRRDLRQAIDMGAYPEYELGVQLIPMEDEFKYDFDILDPAKFWPEELIPVQIIGKMTLNRNIDNYFTESEQVAFNPANVVPGIDFSNDPVLQGRLMAYRDTQQYRLGSANYDQLPINKAVCPVHNNMRRGVMRDRIDVEEVDYHNNSLANNTPYTVPPEQGGYQDYPAKVEGYKIRARSDSFKDYFTQPRILWNSMKPIEKQHTIEGFSYQLGKVKSKSVRQQNVNLLVNVDKEMANIVADNIGVERPSGTHVPVSTSYPSLSQYNTPKYALTQKVGVLIGDGFNGAEVISVLNHLKQSGVNVVIISDTLAPKTGSDGSTLEVNETFLTSSPYLVDSLYVVGGNAKNPLKFKQDMTHFVQNAYSHYKPIGIASTGQSYIQTSNENNLAGVVFQANTPNFGEEFVKAIATQRFWDRK</sequence>
<dbReference type="GO" id="GO:0006979">
    <property type="term" value="P:response to oxidative stress"/>
    <property type="evidence" value="ECO:0007669"/>
    <property type="project" value="InterPro"/>
</dbReference>
<dbReference type="Pfam" id="PF00199">
    <property type="entry name" value="Catalase"/>
    <property type="match status" value="1"/>
</dbReference>
<dbReference type="RefSeq" id="WP_407668443.1">
    <property type="nucleotide sequence ID" value="NZ_FQVW01000021.1"/>
</dbReference>
<evidence type="ECO:0000256" key="3">
    <source>
        <dbReference type="ARBA" id="ARBA00022559"/>
    </source>
</evidence>
<dbReference type="GO" id="GO:0004096">
    <property type="term" value="F:catalase activity"/>
    <property type="evidence" value="ECO:0007669"/>
    <property type="project" value="UniProtKB-UniRule"/>
</dbReference>
<dbReference type="EMBL" id="FQVW01000021">
    <property type="protein sequence ID" value="SHG23422.1"/>
    <property type="molecule type" value="Genomic_DNA"/>
</dbReference>
<keyword evidence="7 9" id="KW-0408">Iron</keyword>
<evidence type="ECO:0000313" key="14">
    <source>
        <dbReference type="EMBL" id="SHG23422.1"/>
    </source>
</evidence>
<dbReference type="Pfam" id="PF06628">
    <property type="entry name" value="Catalase-rel"/>
    <property type="match status" value="1"/>
</dbReference>
<feature type="binding site" evidence="11">
    <location>
        <position position="379"/>
    </location>
    <ligand>
        <name>heme</name>
        <dbReference type="ChEBI" id="CHEBI:30413"/>
    </ligand>
</feature>
<feature type="region of interest" description="Disordered" evidence="12">
    <location>
        <begin position="1"/>
        <end position="54"/>
    </location>
</feature>
<dbReference type="Pfam" id="PF18011">
    <property type="entry name" value="Catalase_C"/>
    <property type="match status" value="1"/>
</dbReference>
<dbReference type="SUPFAM" id="SSF52317">
    <property type="entry name" value="Class I glutamine amidotransferase-like"/>
    <property type="match status" value="1"/>
</dbReference>
<evidence type="ECO:0000259" key="13">
    <source>
        <dbReference type="SMART" id="SM01060"/>
    </source>
</evidence>
<evidence type="ECO:0000256" key="8">
    <source>
        <dbReference type="ARBA" id="ARBA00023324"/>
    </source>
</evidence>
<evidence type="ECO:0000256" key="1">
    <source>
        <dbReference type="ARBA" id="ARBA00001971"/>
    </source>
</evidence>
<dbReference type="Proteomes" id="UP000183988">
    <property type="component" value="Unassembled WGS sequence"/>
</dbReference>
<evidence type="ECO:0000256" key="4">
    <source>
        <dbReference type="ARBA" id="ARBA00022617"/>
    </source>
</evidence>
<keyword evidence="8 9" id="KW-0376">Hydrogen peroxide</keyword>
<dbReference type="GO" id="GO:0005829">
    <property type="term" value="C:cytosol"/>
    <property type="evidence" value="ECO:0007669"/>
    <property type="project" value="TreeGrafter"/>
</dbReference>
<feature type="binding site" evidence="11">
    <location>
        <position position="171"/>
    </location>
    <ligand>
        <name>heme</name>
        <dbReference type="ChEBI" id="CHEBI:30413"/>
    </ligand>
</feature>
<feature type="binding site" evidence="11">
    <location>
        <position position="122"/>
    </location>
    <ligand>
        <name>heme</name>
        <dbReference type="ChEBI" id="CHEBI:30413"/>
    </ligand>
</feature>
<reference evidence="14 15" key="1">
    <citation type="submission" date="2016-11" db="EMBL/GenBank/DDBJ databases">
        <authorList>
            <person name="Jaros S."/>
            <person name="Januszkiewicz K."/>
            <person name="Wedrychowicz H."/>
        </authorList>
    </citation>
    <scope>NUCLEOTIDE SEQUENCE [LARGE SCALE GENOMIC DNA]</scope>
    <source>
        <strain evidence="14 15">IBRC-M 10683</strain>
    </source>
</reference>
<dbReference type="PANTHER" id="PTHR42821">
    <property type="entry name" value="CATALASE"/>
    <property type="match status" value="1"/>
</dbReference>
<feature type="binding site" evidence="11">
    <location>
        <position position="82"/>
    </location>
    <ligand>
        <name>heme</name>
        <dbReference type="ChEBI" id="CHEBI:30413"/>
    </ligand>
</feature>
<dbReference type="Gene3D" id="1.20.1370.20">
    <property type="match status" value="1"/>
</dbReference>
<dbReference type="InterPro" id="IPR011614">
    <property type="entry name" value="Catalase_core"/>
</dbReference>
<evidence type="ECO:0000256" key="12">
    <source>
        <dbReference type="SAM" id="MobiDB-lite"/>
    </source>
</evidence>
<dbReference type="InterPro" id="IPR043156">
    <property type="entry name" value="Catalase_clade2_helical"/>
</dbReference>
<comment type="similarity">
    <text evidence="9">Belongs to the catalase family.</text>
</comment>
<dbReference type="GO" id="GO:0046872">
    <property type="term" value="F:metal ion binding"/>
    <property type="evidence" value="ECO:0007669"/>
    <property type="project" value="UniProtKB-KW"/>
</dbReference>
<dbReference type="AlphaFoldDB" id="A0A1M5I5B6"/>
<dbReference type="CDD" id="cd03132">
    <property type="entry name" value="GATase1_catalase"/>
    <property type="match status" value="1"/>
</dbReference>
<feature type="domain" description="Catalase core" evidence="13">
    <location>
        <begin position="38"/>
        <end position="426"/>
    </location>
</feature>
<feature type="compositionally biased region" description="Basic and acidic residues" evidence="12">
    <location>
        <begin position="1"/>
        <end position="21"/>
    </location>
</feature>
<dbReference type="EC" id="1.11.1.6" evidence="2 9"/>
<evidence type="ECO:0000256" key="7">
    <source>
        <dbReference type="ARBA" id="ARBA00023004"/>
    </source>
</evidence>
<evidence type="ECO:0000256" key="6">
    <source>
        <dbReference type="ARBA" id="ARBA00023002"/>
    </source>
</evidence>
<dbReference type="InterPro" id="IPR024708">
    <property type="entry name" value="Catalase_AS"/>
</dbReference>
<protein>
    <recommendedName>
        <fullName evidence="2 9">Catalase</fullName>
        <ecNumber evidence="2 9">1.11.1.6</ecNumber>
    </recommendedName>
</protein>
<dbReference type="GO" id="GO:0020037">
    <property type="term" value="F:heme binding"/>
    <property type="evidence" value="ECO:0007669"/>
    <property type="project" value="UniProtKB-UniRule"/>
</dbReference>
<dbReference type="GO" id="GO:0042744">
    <property type="term" value="P:hydrogen peroxide catabolic process"/>
    <property type="evidence" value="ECO:0007669"/>
    <property type="project" value="UniProtKB-UniRule"/>
</dbReference>
<dbReference type="InterPro" id="IPR010582">
    <property type="entry name" value="Catalase_immune_responsive"/>
</dbReference>
<keyword evidence="5 9" id="KW-0479">Metal-binding</keyword>
<gene>
    <name evidence="14" type="ORF">SAMN05216225_102161</name>
</gene>
<dbReference type="PRINTS" id="PR00067">
    <property type="entry name" value="CATALASE"/>
</dbReference>
<dbReference type="Gene3D" id="2.40.180.10">
    <property type="entry name" value="Catalase core domain"/>
    <property type="match status" value="1"/>
</dbReference>
<dbReference type="Gene3D" id="3.40.50.880">
    <property type="match status" value="1"/>
</dbReference>
<proteinExistence type="inferred from homology"/>
<comment type="cofactor">
    <cofactor evidence="1 9 10">
        <name>heme</name>
        <dbReference type="ChEBI" id="CHEBI:30413"/>
    </cofactor>
</comment>
<keyword evidence="15" id="KW-1185">Reference proteome</keyword>
<evidence type="ECO:0000256" key="2">
    <source>
        <dbReference type="ARBA" id="ARBA00012314"/>
    </source>
</evidence>
<name>A0A1M5I5B6_9BACI</name>
<dbReference type="InterPro" id="IPR020835">
    <property type="entry name" value="Catalase_sf"/>
</dbReference>
<comment type="catalytic activity">
    <reaction evidence="9">
        <text>2 H2O2 = O2 + 2 H2O</text>
        <dbReference type="Rhea" id="RHEA:20309"/>
        <dbReference type="ChEBI" id="CHEBI:15377"/>
        <dbReference type="ChEBI" id="CHEBI:15379"/>
        <dbReference type="ChEBI" id="CHEBI:16240"/>
        <dbReference type="EC" id="1.11.1.6"/>
    </reaction>
</comment>
<dbReference type="SMART" id="SM01060">
    <property type="entry name" value="Catalase"/>
    <property type="match status" value="1"/>
</dbReference>
<dbReference type="PROSITE" id="PS00438">
    <property type="entry name" value="CATALASE_2"/>
    <property type="match status" value="1"/>
</dbReference>
<keyword evidence="4 9" id="KW-0349">Heme</keyword>
<feature type="binding site" evidence="11">
    <location>
        <position position="368"/>
    </location>
    <ligand>
        <name>heme</name>
        <dbReference type="ChEBI" id="CHEBI:30413"/>
    </ligand>
</feature>
<dbReference type="InterPro" id="IPR018028">
    <property type="entry name" value="Catalase"/>
</dbReference>
<comment type="function">
    <text evidence="9">Decomposes hydrogen peroxide into water and oxygen; serves to protect cells from the toxic effects of hydrogen peroxide.</text>
</comment>
<keyword evidence="6 9" id="KW-0560">Oxidoreductase</keyword>
<organism evidence="14 15">
    <name type="scientific">Ornithinibacillus halophilus</name>
    <dbReference type="NCBI Taxonomy" id="930117"/>
    <lineage>
        <taxon>Bacteria</taxon>
        <taxon>Bacillati</taxon>
        <taxon>Bacillota</taxon>
        <taxon>Bacilli</taxon>
        <taxon>Bacillales</taxon>
        <taxon>Bacillaceae</taxon>
        <taxon>Ornithinibacillus</taxon>
    </lineage>
</organism>
<dbReference type="PIRSF" id="PIRSF038927">
    <property type="entry name" value="Catalase_clade2"/>
    <property type="match status" value="1"/>
</dbReference>
<dbReference type="PROSITE" id="PS51402">
    <property type="entry name" value="CATALASE_3"/>
    <property type="match status" value="1"/>
</dbReference>
<evidence type="ECO:0000256" key="10">
    <source>
        <dbReference type="PIRSR" id="PIRSR038927-2"/>
    </source>
</evidence>
<keyword evidence="3 9" id="KW-0575">Peroxidase</keyword>
<evidence type="ECO:0000256" key="11">
    <source>
        <dbReference type="PIRSR" id="PIRSR038927-3"/>
    </source>
</evidence>
<evidence type="ECO:0000256" key="9">
    <source>
        <dbReference type="PIRNR" id="PIRNR038927"/>
    </source>
</evidence>
<dbReference type="SUPFAM" id="SSF56634">
    <property type="entry name" value="Heme-dependent catalase-like"/>
    <property type="match status" value="1"/>
</dbReference>
<dbReference type="InterPro" id="IPR041399">
    <property type="entry name" value="Catalase_large_C"/>
</dbReference>
<evidence type="ECO:0000313" key="15">
    <source>
        <dbReference type="Proteomes" id="UP000183988"/>
    </source>
</evidence>
<dbReference type="InterPro" id="IPR029062">
    <property type="entry name" value="Class_I_gatase-like"/>
</dbReference>
<accession>A0A1M5I5B6</accession>
<feature type="binding site" description="axial binding residue" evidence="10">
    <location>
        <position position="372"/>
    </location>
    <ligand>
        <name>heme</name>
        <dbReference type="ChEBI" id="CHEBI:30413"/>
    </ligand>
    <ligandPart>
        <name>Fe</name>
        <dbReference type="ChEBI" id="CHEBI:18248"/>
    </ligandPart>
</feature>